<name>A0ABD4SYJ4_9CYAN</name>
<dbReference type="SUPFAM" id="SSF102405">
    <property type="entry name" value="MCP/YpsA-like"/>
    <property type="match status" value="1"/>
</dbReference>
<feature type="domain" description="Smf/DprA SLOG" evidence="2">
    <location>
        <begin position="80"/>
        <end position="292"/>
    </location>
</feature>
<dbReference type="InterPro" id="IPR010994">
    <property type="entry name" value="RuvA_2-like"/>
</dbReference>
<evidence type="ECO:0000259" key="3">
    <source>
        <dbReference type="Pfam" id="PF17782"/>
    </source>
</evidence>
<evidence type="ECO:0000256" key="1">
    <source>
        <dbReference type="ARBA" id="ARBA00006525"/>
    </source>
</evidence>
<sequence length="376" mass="41276">MDRERAYCLAWAQVPGVGPVLLRRIQQTFGTLESAWVANPTSLQQVSGIGPKVLAAIQVTRGTIDPFAFLAQHQVQNPHFLTWIEPNYPRLLKEISDPPLVLYYRGDPTAAELQGRSPAVAVVGTRDPSDYGKRWTHRLCRTLSRNGFLVVSGMAEGIDTQAHRSCLEANQRTFAVLGTGVDVVYPPRNQGLYEQITQQGCLLSEYPAGTQPNRAHFPRRNRIIAGLCRATLVMEAPSRSGALITAYLANDYARDVYVLPGNLDNPRALGCLGLLSRGAQVILSEGHLLEMLGTIPALDPPHPPPGKPVNLSPQESQLLLTLQQLCQRQESASVSFDLLAQHWSESTGHLSSLLLQLELNGQVKQLPGMRYSLCNP</sequence>
<evidence type="ECO:0000313" key="4">
    <source>
        <dbReference type="EMBL" id="MCM1981343.1"/>
    </source>
</evidence>
<dbReference type="RefSeq" id="WP_166278710.1">
    <property type="nucleotide sequence ID" value="NZ_JTHE03000005.1"/>
</dbReference>
<evidence type="ECO:0000259" key="2">
    <source>
        <dbReference type="Pfam" id="PF02481"/>
    </source>
</evidence>
<dbReference type="AlphaFoldDB" id="A0ABD4SYJ4"/>
<dbReference type="Gene3D" id="3.40.50.450">
    <property type="match status" value="1"/>
</dbReference>
<dbReference type="PANTHER" id="PTHR43022">
    <property type="entry name" value="PROTEIN SMF"/>
    <property type="match status" value="1"/>
</dbReference>
<evidence type="ECO:0000313" key="5">
    <source>
        <dbReference type="Proteomes" id="UP000031561"/>
    </source>
</evidence>
<comment type="caution">
    <text evidence="4">The sequence shown here is derived from an EMBL/GenBank/DDBJ whole genome shotgun (WGS) entry which is preliminary data.</text>
</comment>
<comment type="similarity">
    <text evidence="1">Belongs to the DprA/Smf family.</text>
</comment>
<dbReference type="Pfam" id="PF17782">
    <property type="entry name" value="WHD_DprA"/>
    <property type="match status" value="1"/>
</dbReference>
<accession>A0ABD4SYJ4</accession>
<feature type="domain" description="DprA winged helix" evidence="3">
    <location>
        <begin position="303"/>
        <end position="369"/>
    </location>
</feature>
<dbReference type="PANTHER" id="PTHR43022:SF1">
    <property type="entry name" value="PROTEIN SMF"/>
    <property type="match status" value="1"/>
</dbReference>
<dbReference type="Proteomes" id="UP000031561">
    <property type="component" value="Unassembled WGS sequence"/>
</dbReference>
<dbReference type="SUPFAM" id="SSF47781">
    <property type="entry name" value="RuvA domain 2-like"/>
    <property type="match status" value="1"/>
</dbReference>
<gene>
    <name evidence="4" type="primary">dprA</name>
    <name evidence="4" type="ORF">QQ91_0000665</name>
</gene>
<dbReference type="InterPro" id="IPR003488">
    <property type="entry name" value="DprA"/>
</dbReference>
<dbReference type="NCBIfam" id="TIGR00732">
    <property type="entry name" value="dprA"/>
    <property type="match status" value="1"/>
</dbReference>
<organism evidence="4 5">
    <name type="scientific">Lyngbya confervoides BDU141951</name>
    <dbReference type="NCBI Taxonomy" id="1574623"/>
    <lineage>
        <taxon>Bacteria</taxon>
        <taxon>Bacillati</taxon>
        <taxon>Cyanobacteriota</taxon>
        <taxon>Cyanophyceae</taxon>
        <taxon>Oscillatoriophycideae</taxon>
        <taxon>Oscillatoriales</taxon>
        <taxon>Microcoleaceae</taxon>
        <taxon>Lyngbya</taxon>
    </lineage>
</organism>
<dbReference type="InterPro" id="IPR057666">
    <property type="entry name" value="DrpA_SLOG"/>
</dbReference>
<dbReference type="Pfam" id="PF02481">
    <property type="entry name" value="DNA_processg_A"/>
    <property type="match status" value="1"/>
</dbReference>
<protein>
    <submittedName>
        <fullName evidence="4">DNA-processing protein DprA</fullName>
    </submittedName>
</protein>
<dbReference type="InterPro" id="IPR041614">
    <property type="entry name" value="DprA_WH"/>
</dbReference>
<reference evidence="4 5" key="1">
    <citation type="journal article" date="2015" name="Genome Announc.">
        <title>Draft Genome Sequence of Filamentous Marine Cyanobacterium Lyngbya confervoides Strain BDU141951.</title>
        <authorList>
            <person name="Chandrababunaidu M.M."/>
            <person name="Sen D."/>
            <person name="Tripathy S."/>
        </authorList>
    </citation>
    <scope>NUCLEOTIDE SEQUENCE [LARGE SCALE GENOMIC DNA]</scope>
    <source>
        <strain evidence="4 5">BDU141951</strain>
    </source>
</reference>
<dbReference type="Gene3D" id="1.10.10.10">
    <property type="entry name" value="Winged helix-like DNA-binding domain superfamily/Winged helix DNA-binding domain"/>
    <property type="match status" value="1"/>
</dbReference>
<keyword evidence="5" id="KW-1185">Reference proteome</keyword>
<dbReference type="InterPro" id="IPR036388">
    <property type="entry name" value="WH-like_DNA-bd_sf"/>
</dbReference>
<proteinExistence type="inferred from homology"/>
<dbReference type="EMBL" id="JTHE03000005">
    <property type="protein sequence ID" value="MCM1981343.1"/>
    <property type="molecule type" value="Genomic_DNA"/>
</dbReference>